<dbReference type="EMBL" id="CYSR01000011">
    <property type="protein sequence ID" value="CUH99099.1"/>
    <property type="molecule type" value="Genomic_DNA"/>
</dbReference>
<feature type="transmembrane region" description="Helical" evidence="1">
    <location>
        <begin position="163"/>
        <end position="181"/>
    </location>
</feature>
<feature type="transmembrane region" description="Helical" evidence="1">
    <location>
        <begin position="51"/>
        <end position="69"/>
    </location>
</feature>
<gene>
    <name evidence="2" type="ORF">PHA8399_01215</name>
</gene>
<proteinExistence type="predicted"/>
<dbReference type="STRING" id="1396826.PHA8399_01215"/>
<dbReference type="Proteomes" id="UP000051326">
    <property type="component" value="Unassembled WGS sequence"/>
</dbReference>
<dbReference type="RefSeq" id="WP_058285274.1">
    <property type="nucleotide sequence ID" value="NZ_CYSR01000011.1"/>
</dbReference>
<feature type="transmembrane region" description="Helical" evidence="1">
    <location>
        <begin position="110"/>
        <end position="132"/>
    </location>
</feature>
<feature type="transmembrane region" description="Helical" evidence="1">
    <location>
        <begin position="188"/>
        <end position="204"/>
    </location>
</feature>
<organism evidence="2 3">
    <name type="scientific">Leisingera aquaemixtae</name>
    <dbReference type="NCBI Taxonomy" id="1396826"/>
    <lineage>
        <taxon>Bacteria</taxon>
        <taxon>Pseudomonadati</taxon>
        <taxon>Pseudomonadota</taxon>
        <taxon>Alphaproteobacteria</taxon>
        <taxon>Rhodobacterales</taxon>
        <taxon>Roseobacteraceae</taxon>
        <taxon>Leisingera</taxon>
    </lineage>
</organism>
<feature type="transmembrane region" description="Helical" evidence="1">
    <location>
        <begin position="81"/>
        <end position="98"/>
    </location>
</feature>
<feature type="transmembrane region" description="Helical" evidence="1">
    <location>
        <begin position="210"/>
        <end position="226"/>
    </location>
</feature>
<dbReference type="GO" id="GO:0016874">
    <property type="term" value="F:ligase activity"/>
    <property type="evidence" value="ECO:0007669"/>
    <property type="project" value="UniProtKB-KW"/>
</dbReference>
<dbReference type="PANTHER" id="PTHR37422">
    <property type="entry name" value="TEICHURONIC ACID BIOSYNTHESIS PROTEIN TUAE"/>
    <property type="match status" value="1"/>
</dbReference>
<name>A0A0P1HMR7_9RHOB</name>
<dbReference type="PANTHER" id="PTHR37422:SF13">
    <property type="entry name" value="LIPOPOLYSACCHARIDE BIOSYNTHESIS PROTEIN PA4999-RELATED"/>
    <property type="match status" value="1"/>
</dbReference>
<feature type="transmembrane region" description="Helical" evidence="1">
    <location>
        <begin position="377"/>
        <end position="394"/>
    </location>
</feature>
<dbReference type="InterPro" id="IPR051533">
    <property type="entry name" value="WaaL-like"/>
</dbReference>
<keyword evidence="1" id="KW-1133">Transmembrane helix</keyword>
<evidence type="ECO:0000313" key="2">
    <source>
        <dbReference type="EMBL" id="CUH99099.1"/>
    </source>
</evidence>
<accession>A0A0P1HMR7</accession>
<feature type="transmembrane region" description="Helical" evidence="1">
    <location>
        <begin position="355"/>
        <end position="371"/>
    </location>
</feature>
<keyword evidence="1" id="KW-0472">Membrane</keyword>
<evidence type="ECO:0000256" key="1">
    <source>
        <dbReference type="SAM" id="Phobius"/>
    </source>
</evidence>
<keyword evidence="1" id="KW-0812">Transmembrane</keyword>
<dbReference type="AlphaFoldDB" id="A0A0P1HMR7"/>
<protein>
    <submittedName>
        <fullName evidence="2">Lipid A core-O-antigen ligase</fullName>
    </submittedName>
</protein>
<keyword evidence="2" id="KW-0436">Ligase</keyword>
<reference evidence="2 3" key="1">
    <citation type="submission" date="2015-09" db="EMBL/GenBank/DDBJ databases">
        <authorList>
            <consortium name="Swine Surveillance"/>
        </authorList>
    </citation>
    <scope>NUCLEOTIDE SEQUENCE [LARGE SCALE GENOMIC DNA]</scope>
    <source>
        <strain evidence="2 3">CECT 8399</strain>
    </source>
</reference>
<feature type="transmembrane region" description="Helical" evidence="1">
    <location>
        <begin position="319"/>
        <end position="343"/>
    </location>
</feature>
<evidence type="ECO:0000313" key="3">
    <source>
        <dbReference type="Proteomes" id="UP000051326"/>
    </source>
</evidence>
<sequence length="420" mass="46060">MKVGLISFFLLFAPFTAARISDGFSIGLLDLMSFAFLALALPRISSVAKTGLGFLLTLLICTLTFSFLAGSIVNEFSARDLAFARMIFIMLPAILLISQPMSEEKVWRMTFLFFWGGFIAVLLGIVLHHLGIQIRSNQQALWAGDGSGPSLRAGGVLGNSSDFGHLTAVWGSVCGLGVLVFGRRRSRFLVTLLIFAVSFYATWIASSRAATLHLLLAYGLALPFLLGRTGWAMAGCATVFTLLSIPFLLSEFSLLLPQSVTYNLQRLDFLNISGNSTFLQTGRFVNWIHLIAVFQENWFLGIGYKNINSDYGVWGDNSYLTILVEFGLLAGAVNILLWIWLIAISAASALKNRRGVVFFAVVLSEAVHGLTVDTGTIWYSMPFAWLFITAHYLLQTQSGGLRNKRGAATARNLYPATPYT</sequence>